<reference evidence="3" key="2">
    <citation type="submission" date="2021-08" db="EMBL/GenBank/DDBJ databases">
        <authorList>
            <person name="Tani A."/>
            <person name="Ola A."/>
            <person name="Ogura Y."/>
            <person name="Katsura K."/>
            <person name="Hayashi T."/>
        </authorList>
    </citation>
    <scope>NUCLEOTIDE SEQUENCE</scope>
    <source>
        <strain evidence="3">DSM 19015</strain>
    </source>
</reference>
<keyword evidence="1" id="KW-0732">Signal</keyword>
<feature type="domain" description="DUF3616" evidence="2">
    <location>
        <begin position="209"/>
        <end position="344"/>
    </location>
</feature>
<protein>
    <recommendedName>
        <fullName evidence="2">DUF3616 domain-containing protein</fullName>
    </recommendedName>
</protein>
<dbReference type="Pfam" id="PF12275">
    <property type="entry name" value="DUF3616"/>
    <property type="match status" value="2"/>
</dbReference>
<dbReference type="Proteomes" id="UP001055125">
    <property type="component" value="Unassembled WGS sequence"/>
</dbReference>
<dbReference type="InterPro" id="IPR022060">
    <property type="entry name" value="DUF3616"/>
</dbReference>
<accession>A0ABQ4S1K0</accession>
<evidence type="ECO:0000313" key="3">
    <source>
        <dbReference type="EMBL" id="GJD96995.1"/>
    </source>
</evidence>
<feature type="domain" description="DUF3616" evidence="2">
    <location>
        <begin position="123"/>
        <end position="150"/>
    </location>
</feature>
<proteinExistence type="predicted"/>
<evidence type="ECO:0000256" key="1">
    <source>
        <dbReference type="SAM" id="SignalP"/>
    </source>
</evidence>
<name>A0ABQ4S1K0_9HYPH</name>
<evidence type="ECO:0000313" key="4">
    <source>
        <dbReference type="Proteomes" id="UP001055125"/>
    </source>
</evidence>
<gene>
    <name evidence="3" type="ORF">OCOJLMKI_4223</name>
</gene>
<keyword evidence="4" id="KW-1185">Reference proteome</keyword>
<reference evidence="3" key="1">
    <citation type="journal article" date="2021" name="Front. Microbiol.">
        <title>Comprehensive Comparative Genomics and Phenotyping of Methylobacterium Species.</title>
        <authorList>
            <person name="Alessa O."/>
            <person name="Ogura Y."/>
            <person name="Fujitani Y."/>
            <person name="Takami H."/>
            <person name="Hayashi T."/>
            <person name="Sahin N."/>
            <person name="Tani A."/>
        </authorList>
    </citation>
    <scope>NUCLEOTIDE SEQUENCE</scope>
    <source>
        <strain evidence="3">DSM 19015</strain>
    </source>
</reference>
<organism evidence="3 4">
    <name type="scientific">Methylobacterium iners</name>
    <dbReference type="NCBI Taxonomy" id="418707"/>
    <lineage>
        <taxon>Bacteria</taxon>
        <taxon>Pseudomonadati</taxon>
        <taxon>Pseudomonadota</taxon>
        <taxon>Alphaproteobacteria</taxon>
        <taxon>Hyphomicrobiales</taxon>
        <taxon>Methylobacteriaceae</taxon>
        <taxon>Methylobacterium</taxon>
    </lineage>
</organism>
<dbReference type="EMBL" id="BPQP01000074">
    <property type="protein sequence ID" value="GJD96995.1"/>
    <property type="molecule type" value="Genomic_DNA"/>
</dbReference>
<evidence type="ECO:0000259" key="2">
    <source>
        <dbReference type="Pfam" id="PF12275"/>
    </source>
</evidence>
<feature type="signal peptide" evidence="1">
    <location>
        <begin position="1"/>
        <end position="24"/>
    </location>
</feature>
<sequence>MIRRGLGIAVSLAVLAIGAGSAAAREDALAQVGPGYILSKDLAGGGSEPANDISGIACLPAASGPRHCLLVNDENAGAQFVTIEGTTIRPGPEIRLVGAEPSAATLGTAPTEHRCSEGKGRFSELDGEGIAYAAPYFYVIGSHGCSRRGNTFKLSAFVLARIRFDGSSPPTGREPVETTYRFSDALRAPAPLREFFAVDLQSRSKGAHSRGLNVEGLAVVAGTLHAGLRAPTLDGEAFLVTVPVEALFAPGHAALQAEPRLIPIATGKRTGIRDLTPLPDGRLLVLTGPAQEQEVGYGLIGLDPLTGATTRLGRLPELREAEDEGKPEAIALVEPGRLLVFFDSLPNGAPRAYALP</sequence>
<comment type="caution">
    <text evidence="3">The sequence shown here is derived from an EMBL/GenBank/DDBJ whole genome shotgun (WGS) entry which is preliminary data.</text>
</comment>
<feature type="chain" id="PRO_5045677557" description="DUF3616 domain-containing protein" evidence="1">
    <location>
        <begin position="25"/>
        <end position="356"/>
    </location>
</feature>